<feature type="chain" id="PRO_5044781208" evidence="1">
    <location>
        <begin position="19"/>
        <end position="112"/>
    </location>
</feature>
<comment type="caution">
    <text evidence="2">The sequence shown here is derived from an EMBL/GenBank/DDBJ whole genome shotgun (WGS) entry which is preliminary data.</text>
</comment>
<evidence type="ECO:0000256" key="1">
    <source>
        <dbReference type="SAM" id="SignalP"/>
    </source>
</evidence>
<accession>A0ABD2NAZ4</accession>
<dbReference type="Proteomes" id="UP001516400">
    <property type="component" value="Unassembled WGS sequence"/>
</dbReference>
<name>A0ABD2NAZ4_9CUCU</name>
<dbReference type="AlphaFoldDB" id="A0ABD2NAZ4"/>
<keyword evidence="1" id="KW-0732">Signal</keyword>
<feature type="signal peptide" evidence="1">
    <location>
        <begin position="1"/>
        <end position="18"/>
    </location>
</feature>
<protein>
    <submittedName>
        <fullName evidence="2">Uncharacterized protein</fullName>
    </submittedName>
</protein>
<reference evidence="2 3" key="1">
    <citation type="journal article" date="2021" name="BMC Biol.">
        <title>Horizontally acquired antibacterial genes associated with adaptive radiation of ladybird beetles.</title>
        <authorList>
            <person name="Li H.S."/>
            <person name="Tang X.F."/>
            <person name="Huang Y.H."/>
            <person name="Xu Z.Y."/>
            <person name="Chen M.L."/>
            <person name="Du X.Y."/>
            <person name="Qiu B.Y."/>
            <person name="Chen P.T."/>
            <person name="Zhang W."/>
            <person name="Slipinski A."/>
            <person name="Escalona H.E."/>
            <person name="Waterhouse R.M."/>
            <person name="Zwick A."/>
            <person name="Pang H."/>
        </authorList>
    </citation>
    <scope>NUCLEOTIDE SEQUENCE [LARGE SCALE GENOMIC DNA]</scope>
    <source>
        <strain evidence="2">SYSU2018</strain>
    </source>
</reference>
<sequence length="112" mass="12186">MFKASAIILVALYAIAKANPVPPEASFDNQIQSDKPHTNEALFLPGFPSPKLPKVIPLPIPIPVSPEGVPKGPILPQFLKGFLSELAKMQQLEKEAEFGNVPRTPLVQPVHF</sequence>
<keyword evidence="3" id="KW-1185">Reference proteome</keyword>
<proteinExistence type="predicted"/>
<evidence type="ECO:0000313" key="2">
    <source>
        <dbReference type="EMBL" id="KAL3275712.1"/>
    </source>
</evidence>
<dbReference type="EMBL" id="JABFTP020000083">
    <property type="protein sequence ID" value="KAL3275712.1"/>
    <property type="molecule type" value="Genomic_DNA"/>
</dbReference>
<evidence type="ECO:0000313" key="3">
    <source>
        <dbReference type="Proteomes" id="UP001516400"/>
    </source>
</evidence>
<gene>
    <name evidence="2" type="ORF">HHI36_020461</name>
</gene>
<organism evidence="2 3">
    <name type="scientific">Cryptolaemus montrouzieri</name>
    <dbReference type="NCBI Taxonomy" id="559131"/>
    <lineage>
        <taxon>Eukaryota</taxon>
        <taxon>Metazoa</taxon>
        <taxon>Ecdysozoa</taxon>
        <taxon>Arthropoda</taxon>
        <taxon>Hexapoda</taxon>
        <taxon>Insecta</taxon>
        <taxon>Pterygota</taxon>
        <taxon>Neoptera</taxon>
        <taxon>Endopterygota</taxon>
        <taxon>Coleoptera</taxon>
        <taxon>Polyphaga</taxon>
        <taxon>Cucujiformia</taxon>
        <taxon>Coccinelloidea</taxon>
        <taxon>Coccinellidae</taxon>
        <taxon>Scymninae</taxon>
        <taxon>Scymnini</taxon>
        <taxon>Cryptolaemus</taxon>
    </lineage>
</organism>